<sequence>MLLDLSAEILTTIIEQLTDRADLKHLGEVSKYLYTITTPILYRVVRMEAGCEISTGNLSPKYIQHAREITFAPHTCARNKYCYTQSKFHGQVNRRTCRHGGYETLHSPQTIAEILSILEGCKENILQSFTYVSVTLDIEQRADGSSWAWADDIPCRLFGPAGYLTLKQRQIECMSLSTTKNIDIYLQIFAHLKKLSWRGPISGSQMEALGTTLQQISAQLVELKLENASGQRVLPESDTTWPTGVYLSEIPSVYSVLGLSIDKILVFQSLQLLSFTALSFKPETLAIVQALATASLRSLTIRFCTGWEEFLQQLCPPKTLKALEIQYAVAQETAISENMIAGFLERFKGLEELSLLTSVSGDVVRLWRAASHHKETLKRFVHHQRTIDAEEEECDVPNMTLLPRDVAMMKNLALNPFDGFNLECIGLCCDPRFLPLIESTSTLVYRKSYPAYLTHFDRYSNWGIQLRPQEDSLDSAYFDGIDGHNHSTCSEYQRKPLELSTGLRDLARWAFCPSGFPLLEMIVFGDFSCSGRYLLDSVLICRSNKIKSPYGPSELTESFFCLPGYHHRSQTLLEQFSKFLKACPANNAYIYH</sequence>
<evidence type="ECO:0008006" key="3">
    <source>
        <dbReference type="Google" id="ProtNLM"/>
    </source>
</evidence>
<accession>A0A2T2NR57</accession>
<name>A0A2T2NR57_CORCC</name>
<dbReference type="SUPFAM" id="SSF52047">
    <property type="entry name" value="RNI-like"/>
    <property type="match status" value="1"/>
</dbReference>
<proteinExistence type="predicted"/>
<dbReference type="AlphaFoldDB" id="A0A2T2NR57"/>
<gene>
    <name evidence="1" type="ORF">BS50DRAFT_664867</name>
</gene>
<evidence type="ECO:0000313" key="2">
    <source>
        <dbReference type="Proteomes" id="UP000240883"/>
    </source>
</evidence>
<keyword evidence="2" id="KW-1185">Reference proteome</keyword>
<organism evidence="1 2">
    <name type="scientific">Corynespora cassiicola Philippines</name>
    <dbReference type="NCBI Taxonomy" id="1448308"/>
    <lineage>
        <taxon>Eukaryota</taxon>
        <taxon>Fungi</taxon>
        <taxon>Dikarya</taxon>
        <taxon>Ascomycota</taxon>
        <taxon>Pezizomycotina</taxon>
        <taxon>Dothideomycetes</taxon>
        <taxon>Pleosporomycetidae</taxon>
        <taxon>Pleosporales</taxon>
        <taxon>Corynesporascaceae</taxon>
        <taxon>Corynespora</taxon>
    </lineage>
</organism>
<evidence type="ECO:0000313" key="1">
    <source>
        <dbReference type="EMBL" id="PSN67578.1"/>
    </source>
</evidence>
<reference evidence="1 2" key="1">
    <citation type="journal article" date="2018" name="Front. Microbiol.">
        <title>Genome-Wide Analysis of Corynespora cassiicola Leaf Fall Disease Putative Effectors.</title>
        <authorList>
            <person name="Lopez D."/>
            <person name="Ribeiro S."/>
            <person name="Label P."/>
            <person name="Fumanal B."/>
            <person name="Venisse J.S."/>
            <person name="Kohler A."/>
            <person name="de Oliveira R.R."/>
            <person name="Labutti K."/>
            <person name="Lipzen A."/>
            <person name="Lail K."/>
            <person name="Bauer D."/>
            <person name="Ohm R.A."/>
            <person name="Barry K.W."/>
            <person name="Spatafora J."/>
            <person name="Grigoriev I.V."/>
            <person name="Martin F.M."/>
            <person name="Pujade-Renaud V."/>
        </authorList>
    </citation>
    <scope>NUCLEOTIDE SEQUENCE [LARGE SCALE GENOMIC DNA]</scope>
    <source>
        <strain evidence="1 2">Philippines</strain>
    </source>
</reference>
<dbReference type="EMBL" id="KZ678134">
    <property type="protein sequence ID" value="PSN67578.1"/>
    <property type="molecule type" value="Genomic_DNA"/>
</dbReference>
<dbReference type="STRING" id="1448308.A0A2T2NR57"/>
<protein>
    <recommendedName>
        <fullName evidence="3">F-box domain-containing protein</fullName>
    </recommendedName>
</protein>
<dbReference type="OrthoDB" id="3785457at2759"/>
<dbReference type="Proteomes" id="UP000240883">
    <property type="component" value="Unassembled WGS sequence"/>
</dbReference>